<dbReference type="HAMAP" id="MF_00180">
    <property type="entry name" value="RibB"/>
    <property type="match status" value="1"/>
</dbReference>
<feature type="binding site" evidence="14">
    <location>
        <position position="39"/>
    </location>
    <ligand>
        <name>D-ribulose 5-phosphate</name>
        <dbReference type="ChEBI" id="CHEBI:58121"/>
    </ligand>
</feature>
<keyword evidence="13 14" id="KW-0456">Lyase</keyword>
<feature type="binding site" evidence="14">
    <location>
        <position position="35"/>
    </location>
    <ligand>
        <name>Mg(2+)</name>
        <dbReference type="ChEBI" id="CHEBI:18420"/>
        <label>2</label>
    </ligand>
</feature>
<dbReference type="InterPro" id="IPR017945">
    <property type="entry name" value="DHBP_synth_RibB-like_a/b_dom"/>
</dbReference>
<evidence type="ECO:0000256" key="4">
    <source>
        <dbReference type="ARBA" id="ARBA00004904"/>
    </source>
</evidence>
<comment type="similarity">
    <text evidence="14 15">Belongs to the DHBP synthase family.</text>
</comment>
<evidence type="ECO:0000256" key="5">
    <source>
        <dbReference type="ARBA" id="ARBA00005520"/>
    </source>
</evidence>
<name>A0A6I6MLS5_9CAUL</name>
<evidence type="ECO:0000313" key="16">
    <source>
        <dbReference type="EMBL" id="QGZ93667.1"/>
    </source>
</evidence>
<dbReference type="Gene3D" id="3.90.870.10">
    <property type="entry name" value="DHBP synthase"/>
    <property type="match status" value="1"/>
</dbReference>
<dbReference type="Pfam" id="PF00926">
    <property type="entry name" value="DHBP_synthase"/>
    <property type="match status" value="1"/>
</dbReference>
<comment type="cofactor">
    <cofactor evidence="14 15">
        <name>Mg(2+)</name>
        <dbReference type="ChEBI" id="CHEBI:18420"/>
    </cofactor>
    <cofactor evidence="14 15">
        <name>Mn(2+)</name>
        <dbReference type="ChEBI" id="CHEBI:29035"/>
    </cofactor>
    <text evidence="14 15">Binds 2 divalent metal cations per subunit. Magnesium or manganese.</text>
</comment>
<dbReference type="NCBIfam" id="TIGR00506">
    <property type="entry name" value="ribB"/>
    <property type="match status" value="1"/>
</dbReference>
<evidence type="ECO:0000256" key="1">
    <source>
        <dbReference type="ARBA" id="ARBA00000141"/>
    </source>
</evidence>
<comment type="catalytic activity">
    <reaction evidence="1 14 15">
        <text>D-ribulose 5-phosphate = (2S)-2-hydroxy-3-oxobutyl phosphate + formate + H(+)</text>
        <dbReference type="Rhea" id="RHEA:18457"/>
        <dbReference type="ChEBI" id="CHEBI:15378"/>
        <dbReference type="ChEBI" id="CHEBI:15740"/>
        <dbReference type="ChEBI" id="CHEBI:58121"/>
        <dbReference type="ChEBI" id="CHEBI:58830"/>
        <dbReference type="EC" id="4.1.99.12"/>
    </reaction>
</comment>
<evidence type="ECO:0000256" key="3">
    <source>
        <dbReference type="ARBA" id="ARBA00002284"/>
    </source>
</evidence>
<evidence type="ECO:0000256" key="9">
    <source>
        <dbReference type="ARBA" id="ARBA00022619"/>
    </source>
</evidence>
<evidence type="ECO:0000256" key="2">
    <source>
        <dbReference type="ARBA" id="ARBA00001936"/>
    </source>
</evidence>
<evidence type="ECO:0000313" key="17">
    <source>
        <dbReference type="Proteomes" id="UP000431269"/>
    </source>
</evidence>
<organism evidence="16 17">
    <name type="scientific">Terricaulis silvestris</name>
    <dbReference type="NCBI Taxonomy" id="2686094"/>
    <lineage>
        <taxon>Bacteria</taxon>
        <taxon>Pseudomonadati</taxon>
        <taxon>Pseudomonadota</taxon>
        <taxon>Alphaproteobacteria</taxon>
        <taxon>Caulobacterales</taxon>
        <taxon>Caulobacteraceae</taxon>
        <taxon>Terricaulis</taxon>
    </lineage>
</organism>
<dbReference type="KEGG" id="tsv:DSM104635_00479"/>
<dbReference type="EC" id="4.1.99.12" evidence="7 14"/>
<evidence type="ECO:0000256" key="13">
    <source>
        <dbReference type="ARBA" id="ARBA00023239"/>
    </source>
</evidence>
<evidence type="ECO:0000256" key="6">
    <source>
        <dbReference type="ARBA" id="ARBA00008976"/>
    </source>
</evidence>
<dbReference type="GO" id="GO:0009231">
    <property type="term" value="P:riboflavin biosynthetic process"/>
    <property type="evidence" value="ECO:0007669"/>
    <property type="project" value="UniProtKB-UniRule"/>
</dbReference>
<dbReference type="PANTHER" id="PTHR21327">
    <property type="entry name" value="GTP CYCLOHYDROLASE II-RELATED"/>
    <property type="match status" value="1"/>
</dbReference>
<dbReference type="EMBL" id="CP047045">
    <property type="protein sequence ID" value="QGZ93667.1"/>
    <property type="molecule type" value="Genomic_DNA"/>
</dbReference>
<keyword evidence="10 14" id="KW-0479">Metal-binding</keyword>
<comment type="function">
    <text evidence="3 14 15">Catalyzes the conversion of D-ribulose 5-phosphate to formate and 3,4-dihydroxy-2-butanone 4-phosphate.</text>
</comment>
<proteinExistence type="inferred from homology"/>
<comment type="cofactor">
    <cofactor evidence="2">
        <name>Mn(2+)</name>
        <dbReference type="ChEBI" id="CHEBI:29035"/>
    </cofactor>
</comment>
<protein>
    <recommendedName>
        <fullName evidence="8 14">3,4-dihydroxy-2-butanone 4-phosphate synthase</fullName>
        <shortName evidence="14 15">DHBP synthase</shortName>
        <ecNumber evidence="7 14">4.1.99.12</ecNumber>
    </recommendedName>
</protein>
<dbReference type="FunFam" id="3.90.870.10:FF:000001">
    <property type="entry name" value="Riboflavin biosynthesis protein RibBA"/>
    <property type="match status" value="1"/>
</dbReference>
<comment type="pathway">
    <text evidence="4 14 15">Cofactor biosynthesis; riboflavin biosynthesis; 2-hydroxy-3-oxobutyl phosphate from D-ribulose 5-phosphate: step 1/1.</text>
</comment>
<evidence type="ECO:0000256" key="14">
    <source>
        <dbReference type="HAMAP-Rule" id="MF_00180"/>
    </source>
</evidence>
<comment type="similarity">
    <text evidence="6">In the C-terminal section; belongs to the GTP cyclohydrolase II family.</text>
</comment>
<evidence type="ECO:0000256" key="7">
    <source>
        <dbReference type="ARBA" id="ARBA00012153"/>
    </source>
</evidence>
<dbReference type="AlphaFoldDB" id="A0A6I6MLS5"/>
<evidence type="ECO:0000256" key="10">
    <source>
        <dbReference type="ARBA" id="ARBA00022723"/>
    </source>
</evidence>
<dbReference type="UniPathway" id="UPA00275">
    <property type="reaction ID" value="UER00399"/>
</dbReference>
<comment type="similarity">
    <text evidence="5">In the N-terminal section; belongs to the DHBP synthase family.</text>
</comment>
<evidence type="ECO:0000256" key="12">
    <source>
        <dbReference type="ARBA" id="ARBA00023211"/>
    </source>
</evidence>
<dbReference type="GO" id="GO:0000287">
    <property type="term" value="F:magnesium ion binding"/>
    <property type="evidence" value="ECO:0007669"/>
    <property type="project" value="UniProtKB-UniRule"/>
</dbReference>
<feature type="binding site" evidence="14">
    <location>
        <position position="35"/>
    </location>
    <ligand>
        <name>Mg(2+)</name>
        <dbReference type="ChEBI" id="CHEBI:18420"/>
        <label>1</label>
    </ligand>
</feature>
<dbReference type="InterPro" id="IPR000422">
    <property type="entry name" value="DHBP_synthase_RibB"/>
</dbReference>
<keyword evidence="17" id="KW-1185">Reference proteome</keyword>
<feature type="site" description="Essential for catalytic activity" evidence="14">
    <location>
        <position position="171"/>
    </location>
</feature>
<feature type="binding site" evidence="14">
    <location>
        <begin position="147"/>
        <end position="151"/>
    </location>
    <ligand>
        <name>D-ribulose 5-phosphate</name>
        <dbReference type="ChEBI" id="CHEBI:58121"/>
    </ligand>
</feature>
<dbReference type="SUPFAM" id="SSF55821">
    <property type="entry name" value="YrdC/RibB"/>
    <property type="match status" value="1"/>
</dbReference>
<dbReference type="PANTHER" id="PTHR21327:SF18">
    <property type="entry name" value="3,4-DIHYDROXY-2-BUTANONE 4-PHOSPHATE SYNTHASE"/>
    <property type="match status" value="1"/>
</dbReference>
<dbReference type="GO" id="GO:0008686">
    <property type="term" value="F:3,4-dihydroxy-2-butanone-4-phosphate synthase activity"/>
    <property type="evidence" value="ECO:0007669"/>
    <property type="project" value="UniProtKB-UniRule"/>
</dbReference>
<evidence type="ECO:0000256" key="11">
    <source>
        <dbReference type="ARBA" id="ARBA00022842"/>
    </source>
</evidence>
<feature type="binding site" evidence="14">
    <location>
        <begin position="34"/>
        <end position="35"/>
    </location>
    <ligand>
        <name>D-ribulose 5-phosphate</name>
        <dbReference type="ChEBI" id="CHEBI:58121"/>
    </ligand>
</feature>
<keyword evidence="11 14" id="KW-0460">Magnesium</keyword>
<dbReference type="Proteomes" id="UP000431269">
    <property type="component" value="Chromosome"/>
</dbReference>
<dbReference type="RefSeq" id="WP_158764666.1">
    <property type="nucleotide sequence ID" value="NZ_CP047045.1"/>
</dbReference>
<keyword evidence="12 14" id="KW-0464">Manganese</keyword>
<feature type="binding site" evidence="14">
    <location>
        <position position="150"/>
    </location>
    <ligand>
        <name>Mg(2+)</name>
        <dbReference type="ChEBI" id="CHEBI:18420"/>
        <label>2</label>
    </ligand>
</feature>
<comment type="subunit">
    <text evidence="14 15">Homodimer.</text>
</comment>
<sequence length="225" mass="23758">MDDNVIEYAHDTIEQALHALASGGLVVVMDDRKRENEGDLIMAAEFATPAALAFIVRHTTGIVCVALEGERADALDLAPMVAANSERHQTAFTVSVDAKAGTTTGVSAADRARTILALADTASRPDDFARPGHLFPLRARAGGVLERPGHTEAAVDLARLAGCTPVGVLCEIVSEDGSMARLPELMRFARQHALPIITIADLIRYRAQGGEGLEAAPVREVSVAS</sequence>
<dbReference type="GO" id="GO:0005829">
    <property type="term" value="C:cytosol"/>
    <property type="evidence" value="ECO:0007669"/>
    <property type="project" value="TreeGrafter"/>
</dbReference>
<keyword evidence="9 14" id="KW-0686">Riboflavin biosynthesis</keyword>
<accession>A0A6I6MLS5</accession>
<evidence type="ECO:0000256" key="15">
    <source>
        <dbReference type="RuleBase" id="RU003843"/>
    </source>
</evidence>
<gene>
    <name evidence="16" type="primary">ribBA_1</name>
    <name evidence="14" type="synonym">ribB</name>
    <name evidence="16" type="ORF">DSM104635_00479</name>
</gene>
<feature type="site" description="Essential for catalytic activity" evidence="14">
    <location>
        <position position="133"/>
    </location>
</feature>
<evidence type="ECO:0000256" key="8">
    <source>
        <dbReference type="ARBA" id="ARBA00018836"/>
    </source>
</evidence>
<reference evidence="17" key="1">
    <citation type="submission" date="2019-12" db="EMBL/GenBank/DDBJ databases">
        <title>Complete genome of Terracaulis silvestris 0127_4.</title>
        <authorList>
            <person name="Vieira S."/>
            <person name="Riedel T."/>
            <person name="Sproer C."/>
            <person name="Pascual J."/>
            <person name="Boedeker C."/>
            <person name="Overmann J."/>
        </authorList>
    </citation>
    <scope>NUCLEOTIDE SEQUENCE [LARGE SCALE GENOMIC DNA]</scope>
    <source>
        <strain evidence="17">0127_4</strain>
    </source>
</reference>
<dbReference type="GO" id="GO:0030145">
    <property type="term" value="F:manganese ion binding"/>
    <property type="evidence" value="ECO:0007669"/>
    <property type="project" value="UniProtKB-UniRule"/>
</dbReference>